<gene>
    <name evidence="5" type="ORF">N658DRAFT_490661</name>
</gene>
<name>A0AAN6QF25_9PEZI</name>
<feature type="compositionally biased region" description="Basic and acidic residues" evidence="2">
    <location>
        <begin position="831"/>
        <end position="851"/>
    </location>
</feature>
<dbReference type="GO" id="GO:0016906">
    <property type="term" value="F:sterol 3-beta-glucosyltransferase activity"/>
    <property type="evidence" value="ECO:0007669"/>
    <property type="project" value="UniProtKB-ARBA"/>
</dbReference>
<dbReference type="InterPro" id="IPR004276">
    <property type="entry name" value="GlycoTrans_28_N"/>
</dbReference>
<feature type="domain" description="Erythromycin biosynthesis protein CIII-like C-terminal" evidence="4">
    <location>
        <begin position="602"/>
        <end position="703"/>
    </location>
</feature>
<feature type="compositionally biased region" description="Polar residues" evidence="2">
    <location>
        <begin position="60"/>
        <end position="71"/>
    </location>
</feature>
<dbReference type="Pfam" id="PF03033">
    <property type="entry name" value="Glyco_transf_28"/>
    <property type="match status" value="1"/>
</dbReference>
<feature type="region of interest" description="Disordered" evidence="2">
    <location>
        <begin position="230"/>
        <end position="260"/>
    </location>
</feature>
<evidence type="ECO:0000313" key="6">
    <source>
        <dbReference type="Proteomes" id="UP001305647"/>
    </source>
</evidence>
<accession>A0AAN6QF25</accession>
<feature type="compositionally biased region" description="Polar residues" evidence="2">
    <location>
        <begin position="27"/>
        <end position="37"/>
    </location>
</feature>
<evidence type="ECO:0000259" key="4">
    <source>
        <dbReference type="Pfam" id="PF06722"/>
    </source>
</evidence>
<dbReference type="SUPFAM" id="SSF53756">
    <property type="entry name" value="UDP-Glycosyltransferase/glycogen phosphorylase"/>
    <property type="match status" value="1"/>
</dbReference>
<reference evidence="5" key="1">
    <citation type="journal article" date="2023" name="Mol. Phylogenet. Evol.">
        <title>Genome-scale phylogeny and comparative genomics of the fungal order Sordariales.</title>
        <authorList>
            <person name="Hensen N."/>
            <person name="Bonometti L."/>
            <person name="Westerberg I."/>
            <person name="Brannstrom I.O."/>
            <person name="Guillou S."/>
            <person name="Cros-Aarteil S."/>
            <person name="Calhoun S."/>
            <person name="Haridas S."/>
            <person name="Kuo A."/>
            <person name="Mondo S."/>
            <person name="Pangilinan J."/>
            <person name="Riley R."/>
            <person name="LaButti K."/>
            <person name="Andreopoulos B."/>
            <person name="Lipzen A."/>
            <person name="Chen C."/>
            <person name="Yan M."/>
            <person name="Daum C."/>
            <person name="Ng V."/>
            <person name="Clum A."/>
            <person name="Steindorff A."/>
            <person name="Ohm R.A."/>
            <person name="Martin F."/>
            <person name="Silar P."/>
            <person name="Natvig D.O."/>
            <person name="Lalanne C."/>
            <person name="Gautier V."/>
            <person name="Ament-Velasquez S.L."/>
            <person name="Kruys A."/>
            <person name="Hutchinson M.I."/>
            <person name="Powell A.J."/>
            <person name="Barry K."/>
            <person name="Miller A.N."/>
            <person name="Grigoriev I.V."/>
            <person name="Debuchy R."/>
            <person name="Gladieux P."/>
            <person name="Hiltunen Thoren M."/>
            <person name="Johannesson H."/>
        </authorList>
    </citation>
    <scope>NUCLEOTIDE SEQUENCE</scope>
    <source>
        <strain evidence="5">CBS 757.83</strain>
    </source>
</reference>
<dbReference type="CDD" id="cd03784">
    <property type="entry name" value="GT1_Gtf-like"/>
    <property type="match status" value="1"/>
</dbReference>
<feature type="compositionally biased region" description="Low complexity" evidence="2">
    <location>
        <begin position="1139"/>
        <end position="1148"/>
    </location>
</feature>
<dbReference type="InterPro" id="IPR010610">
    <property type="entry name" value="EryCIII-like_C"/>
</dbReference>
<dbReference type="EMBL" id="MU863624">
    <property type="protein sequence ID" value="KAK4106042.1"/>
    <property type="molecule type" value="Genomic_DNA"/>
</dbReference>
<evidence type="ECO:0000259" key="3">
    <source>
        <dbReference type="Pfam" id="PF03033"/>
    </source>
</evidence>
<feature type="compositionally biased region" description="Low complexity" evidence="2">
    <location>
        <begin position="1160"/>
        <end position="1171"/>
    </location>
</feature>
<evidence type="ECO:0000256" key="1">
    <source>
        <dbReference type="ARBA" id="ARBA00022679"/>
    </source>
</evidence>
<feature type="compositionally biased region" description="Basic residues" evidence="2">
    <location>
        <begin position="813"/>
        <end position="830"/>
    </location>
</feature>
<dbReference type="Pfam" id="PF06722">
    <property type="entry name" value="EryCIII-like_C"/>
    <property type="match status" value="1"/>
</dbReference>
<organism evidence="5 6">
    <name type="scientific">Parathielavia hyrcaniae</name>
    <dbReference type="NCBI Taxonomy" id="113614"/>
    <lineage>
        <taxon>Eukaryota</taxon>
        <taxon>Fungi</taxon>
        <taxon>Dikarya</taxon>
        <taxon>Ascomycota</taxon>
        <taxon>Pezizomycotina</taxon>
        <taxon>Sordariomycetes</taxon>
        <taxon>Sordariomycetidae</taxon>
        <taxon>Sordariales</taxon>
        <taxon>Chaetomiaceae</taxon>
        <taxon>Parathielavia</taxon>
    </lineage>
</organism>
<keyword evidence="1" id="KW-0808">Transferase</keyword>
<dbReference type="Proteomes" id="UP001305647">
    <property type="component" value="Unassembled WGS sequence"/>
</dbReference>
<dbReference type="InterPro" id="IPR002213">
    <property type="entry name" value="UDP_glucos_trans"/>
</dbReference>
<feature type="region of interest" description="Disordered" evidence="2">
    <location>
        <begin position="813"/>
        <end position="881"/>
    </location>
</feature>
<dbReference type="FunFam" id="3.40.50.2000:FF:000009">
    <property type="entry name" value="Sterol 3-beta-glucosyltransferase UGT80A2"/>
    <property type="match status" value="1"/>
</dbReference>
<evidence type="ECO:0000256" key="2">
    <source>
        <dbReference type="SAM" id="MobiDB-lite"/>
    </source>
</evidence>
<evidence type="ECO:0000313" key="5">
    <source>
        <dbReference type="EMBL" id="KAK4106042.1"/>
    </source>
</evidence>
<feature type="compositionally biased region" description="Basic and acidic residues" evidence="2">
    <location>
        <begin position="1172"/>
        <end position="1188"/>
    </location>
</feature>
<feature type="compositionally biased region" description="Polar residues" evidence="2">
    <location>
        <begin position="1"/>
        <end position="10"/>
    </location>
</feature>
<dbReference type="AlphaFoldDB" id="A0AAN6QF25"/>
<feature type="compositionally biased region" description="Polar residues" evidence="2">
    <location>
        <begin position="242"/>
        <end position="260"/>
    </location>
</feature>
<protein>
    <submittedName>
        <fullName evidence="5">Glycosyltransferase family 1 protein</fullName>
    </submittedName>
</protein>
<dbReference type="PANTHER" id="PTHR48050:SF5">
    <property type="entry name" value="UDP-GLUCOSE,STEROL TRANSFERASE"/>
    <property type="match status" value="1"/>
</dbReference>
<dbReference type="InterPro" id="IPR050426">
    <property type="entry name" value="Glycosyltransferase_28"/>
</dbReference>
<comment type="caution">
    <text evidence="5">The sequence shown here is derived from an EMBL/GenBank/DDBJ whole genome shotgun (WGS) entry which is preliminary data.</text>
</comment>
<keyword evidence="6" id="KW-1185">Reference proteome</keyword>
<feature type="compositionally biased region" description="Basic and acidic residues" evidence="2">
    <location>
        <begin position="164"/>
        <end position="175"/>
    </location>
</feature>
<dbReference type="FunFam" id="3.40.50.2000:FF:000100">
    <property type="entry name" value="Glycosyltransferase family 1 protein"/>
    <property type="match status" value="1"/>
</dbReference>
<dbReference type="PANTHER" id="PTHR48050">
    <property type="entry name" value="STEROL 3-BETA-GLUCOSYLTRANSFERASE"/>
    <property type="match status" value="1"/>
</dbReference>
<reference evidence="5" key="2">
    <citation type="submission" date="2023-05" db="EMBL/GenBank/DDBJ databases">
        <authorList>
            <consortium name="Lawrence Berkeley National Laboratory"/>
            <person name="Steindorff A."/>
            <person name="Hensen N."/>
            <person name="Bonometti L."/>
            <person name="Westerberg I."/>
            <person name="Brannstrom I.O."/>
            <person name="Guillou S."/>
            <person name="Cros-Aarteil S."/>
            <person name="Calhoun S."/>
            <person name="Haridas S."/>
            <person name="Kuo A."/>
            <person name="Mondo S."/>
            <person name="Pangilinan J."/>
            <person name="Riley R."/>
            <person name="Labutti K."/>
            <person name="Andreopoulos B."/>
            <person name="Lipzen A."/>
            <person name="Chen C."/>
            <person name="Yanf M."/>
            <person name="Daum C."/>
            <person name="Ng V."/>
            <person name="Clum A."/>
            <person name="Ohm R."/>
            <person name="Martin F."/>
            <person name="Silar P."/>
            <person name="Natvig D."/>
            <person name="Lalanne C."/>
            <person name="Gautier V."/>
            <person name="Ament-Velasquez S.L."/>
            <person name="Kruys A."/>
            <person name="Hutchinson M.I."/>
            <person name="Powell A.J."/>
            <person name="Barry K."/>
            <person name="Miller A.N."/>
            <person name="Grigoriev I.V."/>
            <person name="Debuchy R."/>
            <person name="Gladieux P."/>
            <person name="Thoren M.H."/>
            <person name="Johannesson H."/>
        </authorList>
    </citation>
    <scope>NUCLEOTIDE SEQUENCE</scope>
    <source>
        <strain evidence="5">CBS 757.83</strain>
    </source>
</reference>
<sequence length="1200" mass="129901">MSVALSSTVRNDGHNNDSPAPVLVETVPTTPDDNATRTLVVDKKTGNPLYPSYVPPETQAPDSTPDSPASQRQHDGGAAQQSKHAVPEGATDEMALDVHGPRRKPPQPAAKRWEAGVPPSRPPAGTSKPGATTDAFSSSSSSSSSDEDEEEEPTHRKGHKWKKGKPEGKKGKEDRYRNRFLIDDENFNTKGRISKRDGRLNISLSDTSNTGYLAKALGAAARKMVPLPKTAEPEEVEDQDKASQLQLGEEPSTSYPIPLPTTTAPPKLGIVIMIIGSRGDLQPFLRIAAELHTVYGHRVRIATHPAFESIVASTCPGVDFFSVGGDPSELMSFMVKNPGMIPTLSSVKAGDVGRRRTAMADMFEGFWGACCSPVKTTTTAKDKKKEGKEEATGREAVPFVADAIIANPPCFAHIHCAEALGVPLHLMFTFPYTPTQAFPHPLARIRRTNVEEGYTNWISYPLVDMMVWQGLGDLVNEFRVGTLGLDPVSTLWAPGSTYRLHVPFTYLWSPGLVPKPADWGDEIDVAGFVFVDLASSFEPPEELVKFLEGGGGEEEPPVYIGFGSIVVDDPDKFTSMIFEAVKMAGVRALVSKGWGGLGGDSLEVPPEVYLLDNTPHDWLFPKVRACVIHGGAGTVAAALKCGKPTMIVPFFGDQHFWGSMVGNAGAGPEAVPYKSLTVEKLADGIKYCITEEARRAAERIARDIEKEGDGAEKACQAFHRHLALEGRRSMRCPILPDRVAVWKVKGTGLRLSALATEMLVFRGLVSRKKLYLLRHSEWNDFEGPGEPLTGAAGALVTSAGKVFRGVGGVPYRIGKKAKERREKRKRKRENKKGQGDHPKESKPDGPSRQPDDIQQDAPPPVESTTDGIHRRDTASTAEPNLAEDVVREVGHGAAKSASALVKTPVDLSLALAQGFHNAGRLYGDKTVRRPTRITGIRSGLRAARREFVYGIYDGWTGVVRLPVRGAREDGACGFLSGVGMGLTGFVLKNLAALIGPVGYTLKGVAKETESRPRPVKMIRRVRALQGQREIGALPEEERAGTEEKVVNGWGLMRETWLELKRAEKRQEKGVKGSLHRGTKRLKDGSEWDVLFQNLDVTQRAMEALKRGEGLERVLEMGEDNADADVDAHATEWKEESAGDKAALGLADGSAHDSMPDGSAEKNNNAAAVKAAGQKDDKDAEKRSTDENRQAVAGSNPQASA</sequence>
<dbReference type="Gene3D" id="3.40.50.2000">
    <property type="entry name" value="Glycogen Phosphorylase B"/>
    <property type="match status" value="2"/>
</dbReference>
<feature type="domain" description="Glycosyltransferase family 28 N-terminal" evidence="3">
    <location>
        <begin position="270"/>
        <end position="439"/>
    </location>
</feature>
<proteinExistence type="predicted"/>
<feature type="region of interest" description="Disordered" evidence="2">
    <location>
        <begin position="1"/>
        <end position="175"/>
    </location>
</feature>
<feature type="region of interest" description="Disordered" evidence="2">
    <location>
        <begin position="1133"/>
        <end position="1200"/>
    </location>
</feature>
<dbReference type="GO" id="GO:0005975">
    <property type="term" value="P:carbohydrate metabolic process"/>
    <property type="evidence" value="ECO:0007669"/>
    <property type="project" value="InterPro"/>
</dbReference>